<keyword evidence="2" id="KW-1185">Reference proteome</keyword>
<dbReference type="SUPFAM" id="SSF49899">
    <property type="entry name" value="Concanavalin A-like lectins/glucanases"/>
    <property type="match status" value="1"/>
</dbReference>
<dbReference type="EMBL" id="QLMJ01000021">
    <property type="protein sequence ID" value="RAK28045.1"/>
    <property type="molecule type" value="Genomic_DNA"/>
</dbReference>
<dbReference type="Gene3D" id="2.60.120.200">
    <property type="match status" value="1"/>
</dbReference>
<evidence type="ECO:0000313" key="2">
    <source>
        <dbReference type="Proteomes" id="UP000249341"/>
    </source>
</evidence>
<dbReference type="InterPro" id="IPR013320">
    <property type="entry name" value="ConA-like_dom_sf"/>
</dbReference>
<dbReference type="OrthoDB" id="9809583at2"/>
<dbReference type="CDD" id="cd00413">
    <property type="entry name" value="Glyco_hydrolase_16"/>
    <property type="match status" value="1"/>
</dbReference>
<dbReference type="AlphaFoldDB" id="A0A327Z460"/>
<comment type="caution">
    <text evidence="1">The sequence shown here is derived from an EMBL/GenBank/DDBJ whole genome shotgun (WGS) entry which is preliminary data.</text>
</comment>
<sequence length="236" mass="25698">MRDDFRGPALNAGLWVDHYLPHWTTPERSRARYDFGAGGLRLRIDADQLDWRPEDAPLRVSNIQTGNHAGTHRHRPDGLEIRNPVATELFWAPSSGRVDVTVSASVDENCMLAVWLVGTEHLSPRDSGEICVFEIDAAAIGPETTVARTGIKAHHDDRLTTDMAEVTLPFSAAAPHTWTAEWGPSGTVISCAGEVVRSLAQSPDYPLFLLIDLFEVAAPSGAYPKTATVHEVNGIG</sequence>
<organism evidence="1 2">
    <name type="scientific">Actinoplanes lutulentus</name>
    <dbReference type="NCBI Taxonomy" id="1287878"/>
    <lineage>
        <taxon>Bacteria</taxon>
        <taxon>Bacillati</taxon>
        <taxon>Actinomycetota</taxon>
        <taxon>Actinomycetes</taxon>
        <taxon>Micromonosporales</taxon>
        <taxon>Micromonosporaceae</taxon>
        <taxon>Actinoplanes</taxon>
    </lineage>
</organism>
<evidence type="ECO:0008006" key="3">
    <source>
        <dbReference type="Google" id="ProtNLM"/>
    </source>
</evidence>
<dbReference type="Proteomes" id="UP000249341">
    <property type="component" value="Unassembled WGS sequence"/>
</dbReference>
<name>A0A327Z460_9ACTN</name>
<gene>
    <name evidence="1" type="ORF">B0I29_121141</name>
</gene>
<proteinExistence type="predicted"/>
<evidence type="ECO:0000313" key="1">
    <source>
        <dbReference type="EMBL" id="RAK28045.1"/>
    </source>
</evidence>
<dbReference type="RefSeq" id="WP_111653665.1">
    <property type="nucleotide sequence ID" value="NZ_JACHWI010000012.1"/>
</dbReference>
<reference evidence="1 2" key="1">
    <citation type="submission" date="2018-06" db="EMBL/GenBank/DDBJ databases">
        <title>Genomic Encyclopedia of Type Strains, Phase III (KMG-III): the genomes of soil and plant-associated and newly described type strains.</title>
        <authorList>
            <person name="Whitman W."/>
        </authorList>
    </citation>
    <scope>NUCLEOTIDE SEQUENCE [LARGE SCALE GENOMIC DNA]</scope>
    <source>
        <strain evidence="1 2">CGMCC 4.7090</strain>
    </source>
</reference>
<protein>
    <recommendedName>
        <fullName evidence="3">Glycosyl hydrolase family 16</fullName>
    </recommendedName>
</protein>
<accession>A0A327Z460</accession>